<comment type="similarity">
    <text evidence="2">Belongs to the CSC1 (TC 1.A.17) family.</text>
</comment>
<evidence type="ECO:0000256" key="7">
    <source>
        <dbReference type="SAM" id="Phobius"/>
    </source>
</evidence>
<feature type="transmembrane region" description="Helical" evidence="7">
    <location>
        <begin position="654"/>
        <end position="676"/>
    </location>
</feature>
<gene>
    <name evidence="10" type="ORF">SteCoe_31864</name>
</gene>
<feature type="transmembrane region" description="Helical" evidence="7">
    <location>
        <begin position="81"/>
        <end position="102"/>
    </location>
</feature>
<dbReference type="GO" id="GO:0005227">
    <property type="term" value="F:calcium-activated cation channel activity"/>
    <property type="evidence" value="ECO:0007669"/>
    <property type="project" value="InterPro"/>
</dbReference>
<sequence>MIAGTLWLIVLNTAIFLLGVYVWKRTWVKRFGIKIPDYPDTMFSLTSILQAMKNVIWDLDSEYWIRNTGLDGYIYLLFQRYLLKLLFLYTLIAVLASIPINFTNSSEDNFFTRTTLPKDMSVYTSWFQVAITYIFSLGVLLTMWMLRKRVGDLIEEQTLMRSRENEHEWLMLRTVQVRGLDISDRSGEALTSHFNRFLEGRGGKVIEAVLIPDFQKLLHLEIERENAKLMKNLHDGDFPRPPSSLAPRAAFNKEHYLLRLEEIEKDIQDATMTPYWNSGHAMVVFNSLVSLEKVLYHYRQSFRRTISLVCANLAEKWMQYRRNRAFSTTFERFEDDKMASHRNIVVTRGFHPYDFIWQNVGGTRGFYFFRRLGLLMLSILILLFLSTPAALLAALRSAVGGVDASWVNDLPEPLGNILQAYLPSMLIVMLNQLLLFLIDISAYMERHYSHTEVQSSILNKAVIYLTLNMLIIPGFTIAATKSFINILSDKEFLLADILGELHVGDFGAFLVNVLLQKATFSSIFYLLRGTEIGMNIFSVWLAYHVREDLNSHDKWRRHESQVFQYGYFYALNLACFGIVMTFCSTVPLVIPAGFWFFVLKHHVDAHNLLVVHGREIESEGSLARSACNYAVWFVIFYEISMIGFFSINSMRIQAFMVFLLMLGTVLFTVNNSGSFFDLSSNDVEFYGTAGEFSEKSSHLWRKMYEHPLAISHI</sequence>
<feature type="transmembrane region" description="Helical" evidence="7">
    <location>
        <begin position="374"/>
        <end position="398"/>
    </location>
</feature>
<keyword evidence="11" id="KW-1185">Reference proteome</keyword>
<dbReference type="OrthoDB" id="309873at2759"/>
<feature type="transmembrane region" description="Helical" evidence="7">
    <location>
        <begin position="6"/>
        <end position="23"/>
    </location>
</feature>
<dbReference type="InterPro" id="IPR003864">
    <property type="entry name" value="CSC1/OSCA1-like_7TM"/>
</dbReference>
<dbReference type="InterPro" id="IPR032880">
    <property type="entry name" value="CSC1/OSCA1-like_N"/>
</dbReference>
<feature type="transmembrane region" description="Helical" evidence="7">
    <location>
        <begin position="461"/>
        <end position="484"/>
    </location>
</feature>
<keyword evidence="5 7" id="KW-1133">Transmembrane helix</keyword>
<evidence type="ECO:0000313" key="11">
    <source>
        <dbReference type="Proteomes" id="UP000187209"/>
    </source>
</evidence>
<feature type="transmembrane region" description="Helical" evidence="7">
    <location>
        <begin position="122"/>
        <end position="146"/>
    </location>
</feature>
<feature type="transmembrane region" description="Helical" evidence="7">
    <location>
        <begin position="418"/>
        <end position="440"/>
    </location>
</feature>
<evidence type="ECO:0000313" key="10">
    <source>
        <dbReference type="EMBL" id="OMJ70209.1"/>
    </source>
</evidence>
<evidence type="ECO:0000259" key="8">
    <source>
        <dbReference type="Pfam" id="PF02714"/>
    </source>
</evidence>
<feature type="transmembrane region" description="Helical" evidence="7">
    <location>
        <begin position="523"/>
        <end position="545"/>
    </location>
</feature>
<evidence type="ECO:0000256" key="6">
    <source>
        <dbReference type="ARBA" id="ARBA00023136"/>
    </source>
</evidence>
<accession>A0A1R2B0C3</accession>
<name>A0A1R2B0C3_9CILI</name>
<keyword evidence="3" id="KW-0813">Transport</keyword>
<dbReference type="GO" id="GO:0005886">
    <property type="term" value="C:plasma membrane"/>
    <property type="evidence" value="ECO:0007669"/>
    <property type="project" value="TreeGrafter"/>
</dbReference>
<evidence type="ECO:0000256" key="3">
    <source>
        <dbReference type="ARBA" id="ARBA00022448"/>
    </source>
</evidence>
<evidence type="ECO:0000256" key="2">
    <source>
        <dbReference type="ARBA" id="ARBA00007779"/>
    </source>
</evidence>
<organism evidence="10 11">
    <name type="scientific">Stentor coeruleus</name>
    <dbReference type="NCBI Taxonomy" id="5963"/>
    <lineage>
        <taxon>Eukaryota</taxon>
        <taxon>Sar</taxon>
        <taxon>Alveolata</taxon>
        <taxon>Ciliophora</taxon>
        <taxon>Postciliodesmatophora</taxon>
        <taxon>Heterotrichea</taxon>
        <taxon>Heterotrichida</taxon>
        <taxon>Stentoridae</taxon>
        <taxon>Stentor</taxon>
    </lineage>
</organism>
<evidence type="ECO:0000256" key="5">
    <source>
        <dbReference type="ARBA" id="ARBA00022989"/>
    </source>
</evidence>
<dbReference type="InterPro" id="IPR045122">
    <property type="entry name" value="Csc1-like"/>
</dbReference>
<keyword evidence="6 7" id="KW-0472">Membrane</keyword>
<evidence type="ECO:0000259" key="9">
    <source>
        <dbReference type="Pfam" id="PF13967"/>
    </source>
</evidence>
<dbReference type="PANTHER" id="PTHR13018">
    <property type="entry name" value="PROBABLE MEMBRANE PROTEIN DUF221-RELATED"/>
    <property type="match status" value="1"/>
</dbReference>
<dbReference type="PANTHER" id="PTHR13018:SF5">
    <property type="entry name" value="RE44586P"/>
    <property type="match status" value="1"/>
</dbReference>
<comment type="caution">
    <text evidence="10">The sequence shown here is derived from an EMBL/GenBank/DDBJ whole genome shotgun (WGS) entry which is preliminary data.</text>
</comment>
<feature type="transmembrane region" description="Helical" evidence="7">
    <location>
        <begin position="629"/>
        <end position="647"/>
    </location>
</feature>
<evidence type="ECO:0008006" key="12">
    <source>
        <dbReference type="Google" id="ProtNLM"/>
    </source>
</evidence>
<comment type="subcellular location">
    <subcellularLocation>
        <location evidence="1">Membrane</location>
        <topology evidence="1">Multi-pass membrane protein</topology>
    </subcellularLocation>
</comment>
<dbReference type="Pfam" id="PF13967">
    <property type="entry name" value="RSN1_TM"/>
    <property type="match status" value="1"/>
</dbReference>
<proteinExistence type="inferred from homology"/>
<feature type="domain" description="CSC1/OSCA1-like 7TM region" evidence="8">
    <location>
        <begin position="370"/>
        <end position="645"/>
    </location>
</feature>
<evidence type="ECO:0000256" key="4">
    <source>
        <dbReference type="ARBA" id="ARBA00022692"/>
    </source>
</evidence>
<evidence type="ECO:0000256" key="1">
    <source>
        <dbReference type="ARBA" id="ARBA00004141"/>
    </source>
</evidence>
<keyword evidence="4 7" id="KW-0812">Transmembrane</keyword>
<feature type="domain" description="CSC1/OSCA1-like N-terminal transmembrane" evidence="9">
    <location>
        <begin position="55"/>
        <end position="144"/>
    </location>
</feature>
<feature type="transmembrane region" description="Helical" evidence="7">
    <location>
        <begin position="566"/>
        <end position="590"/>
    </location>
</feature>
<protein>
    <recommendedName>
        <fullName evidence="12">CSC1/OSCA1-like 7TM region domain-containing protein</fullName>
    </recommendedName>
</protein>
<dbReference type="Proteomes" id="UP000187209">
    <property type="component" value="Unassembled WGS sequence"/>
</dbReference>
<dbReference type="AlphaFoldDB" id="A0A1R2B0C3"/>
<reference evidence="10 11" key="1">
    <citation type="submission" date="2016-11" db="EMBL/GenBank/DDBJ databases">
        <title>The macronuclear genome of Stentor coeruleus: a giant cell with tiny introns.</title>
        <authorList>
            <person name="Slabodnick M."/>
            <person name="Ruby J.G."/>
            <person name="Reiff S.B."/>
            <person name="Swart E.C."/>
            <person name="Gosai S."/>
            <person name="Prabakaran S."/>
            <person name="Witkowska E."/>
            <person name="Larue G.E."/>
            <person name="Fisher S."/>
            <person name="Freeman R.M."/>
            <person name="Gunawardena J."/>
            <person name="Chu W."/>
            <person name="Stover N.A."/>
            <person name="Gregory B.D."/>
            <person name="Nowacki M."/>
            <person name="Derisi J."/>
            <person name="Roy S.W."/>
            <person name="Marshall W.F."/>
            <person name="Sood P."/>
        </authorList>
    </citation>
    <scope>NUCLEOTIDE SEQUENCE [LARGE SCALE GENOMIC DNA]</scope>
    <source>
        <strain evidence="10">WM001</strain>
    </source>
</reference>
<dbReference type="EMBL" id="MPUH01001112">
    <property type="protein sequence ID" value="OMJ70209.1"/>
    <property type="molecule type" value="Genomic_DNA"/>
</dbReference>
<dbReference type="Pfam" id="PF02714">
    <property type="entry name" value="RSN1_7TM"/>
    <property type="match status" value="1"/>
</dbReference>